<evidence type="ECO:0000256" key="3">
    <source>
        <dbReference type="ARBA" id="ARBA00023004"/>
    </source>
</evidence>
<accession>A0A7L4UTG5</accession>
<keyword evidence="3" id="KW-0408">Iron</keyword>
<evidence type="ECO:0000256" key="4">
    <source>
        <dbReference type="ARBA" id="ARBA00023014"/>
    </source>
</evidence>
<evidence type="ECO:0000313" key="7">
    <source>
        <dbReference type="Proteomes" id="UP000251835"/>
    </source>
</evidence>
<dbReference type="GO" id="GO:0046872">
    <property type="term" value="F:metal ion binding"/>
    <property type="evidence" value="ECO:0007669"/>
    <property type="project" value="UniProtKB-KW"/>
</dbReference>
<dbReference type="AlphaFoldDB" id="A0A7L4UTG5"/>
<evidence type="ECO:0000256" key="1">
    <source>
        <dbReference type="ARBA" id="ARBA00022714"/>
    </source>
</evidence>
<dbReference type="InterPro" id="IPR036922">
    <property type="entry name" value="Rieske_2Fe-2S_sf"/>
</dbReference>
<gene>
    <name evidence="6" type="ORF">C7377_0748</name>
</gene>
<reference evidence="6 7" key="1">
    <citation type="submission" date="2018-05" db="EMBL/GenBank/DDBJ databases">
        <title>Genomic Encyclopedia of Type Strains, Phase IV (KMG-IV): sequencing the most valuable type-strain genomes for metagenomic binning, comparative biology and taxonomic classification.</title>
        <authorList>
            <person name="Goeker M."/>
        </authorList>
    </citation>
    <scope>NUCLEOTIDE SEQUENCE [LARGE SCALE GENOMIC DNA]</scope>
    <source>
        <strain evidence="6 7">DSM 28579</strain>
    </source>
</reference>
<keyword evidence="2" id="KW-0479">Metal-binding</keyword>
<name>A0A7L4UTG5_BALHA</name>
<evidence type="ECO:0000313" key="6">
    <source>
        <dbReference type="EMBL" id="PVX52434.1"/>
    </source>
</evidence>
<sequence>MIVTIAFFFLSCEKEDNQVNPIPDIRVNISINILTTPELQSALQPKYIGSANGQKVGYKGHGIYVTKINSNEFRAFDASCTLLSNDSNHSEIEEHLIQENNKLIVYCPKCKSKFNLLDGNVQSGPAKEGLSEYRTAYSGNNLRIYN</sequence>
<comment type="caution">
    <text evidence="6">The sequence shown here is derived from an EMBL/GenBank/DDBJ whole genome shotgun (WGS) entry which is preliminary data.</text>
</comment>
<dbReference type="Gene3D" id="2.102.10.10">
    <property type="entry name" value="Rieske [2Fe-2S] iron-sulphur domain"/>
    <property type="match status" value="1"/>
</dbReference>
<dbReference type="PROSITE" id="PS51296">
    <property type="entry name" value="RIESKE"/>
    <property type="match status" value="1"/>
</dbReference>
<proteinExistence type="predicted"/>
<evidence type="ECO:0000259" key="5">
    <source>
        <dbReference type="PROSITE" id="PS51296"/>
    </source>
</evidence>
<dbReference type="SUPFAM" id="SSF50022">
    <property type="entry name" value="ISP domain"/>
    <property type="match status" value="1"/>
</dbReference>
<dbReference type="GO" id="GO:0051537">
    <property type="term" value="F:2 iron, 2 sulfur cluster binding"/>
    <property type="evidence" value="ECO:0007669"/>
    <property type="project" value="UniProtKB-KW"/>
</dbReference>
<evidence type="ECO:0000256" key="2">
    <source>
        <dbReference type="ARBA" id="ARBA00022723"/>
    </source>
</evidence>
<dbReference type="InterPro" id="IPR017941">
    <property type="entry name" value="Rieske_2Fe-2S"/>
</dbReference>
<keyword evidence="1" id="KW-0001">2Fe-2S</keyword>
<dbReference type="Proteomes" id="UP000251835">
    <property type="component" value="Unassembled WGS sequence"/>
</dbReference>
<dbReference type="EMBL" id="QENZ01000003">
    <property type="protein sequence ID" value="PVX52434.1"/>
    <property type="molecule type" value="Genomic_DNA"/>
</dbReference>
<organism evidence="6 7">
    <name type="scientific">Balneicella halophila</name>
    <dbReference type="NCBI Taxonomy" id="1537566"/>
    <lineage>
        <taxon>Bacteria</taxon>
        <taxon>Pseudomonadati</taxon>
        <taxon>Bacteroidota</taxon>
        <taxon>Bacteroidia</taxon>
        <taxon>Bacteroidales</taxon>
        <taxon>Balneicellaceae</taxon>
        <taxon>Balneicella</taxon>
    </lineage>
</organism>
<feature type="domain" description="Rieske" evidence="5">
    <location>
        <begin position="35"/>
        <end position="144"/>
    </location>
</feature>
<protein>
    <recommendedName>
        <fullName evidence="5">Rieske domain-containing protein</fullName>
    </recommendedName>
</protein>
<keyword evidence="4" id="KW-0411">Iron-sulfur</keyword>
<keyword evidence="7" id="KW-1185">Reference proteome</keyword>